<dbReference type="NCBIfam" id="TIGR02937">
    <property type="entry name" value="sigma70-ECF"/>
    <property type="match status" value="1"/>
</dbReference>
<reference evidence="6" key="1">
    <citation type="submission" date="2016-10" db="EMBL/GenBank/DDBJ databases">
        <authorList>
            <person name="Varghese N."/>
            <person name="Submissions S."/>
        </authorList>
    </citation>
    <scope>NUCLEOTIDE SEQUENCE [LARGE SCALE GENOMIC DNA]</scope>
    <source>
        <strain evidence="6">DSM 3695</strain>
    </source>
</reference>
<dbReference type="PANTHER" id="PTHR43133">
    <property type="entry name" value="RNA POLYMERASE ECF-TYPE SIGMA FACTO"/>
    <property type="match status" value="1"/>
</dbReference>
<accession>A0A1I0SDS8</accession>
<dbReference type="Proteomes" id="UP000199310">
    <property type="component" value="Unassembled WGS sequence"/>
</dbReference>
<keyword evidence="6" id="KW-1185">Reference proteome</keyword>
<dbReference type="Gene3D" id="1.10.1740.10">
    <property type="match status" value="1"/>
</dbReference>
<evidence type="ECO:0000313" key="5">
    <source>
        <dbReference type="EMBL" id="SEW56423.1"/>
    </source>
</evidence>
<dbReference type="GO" id="GO:0006352">
    <property type="term" value="P:DNA-templated transcription initiation"/>
    <property type="evidence" value="ECO:0007669"/>
    <property type="project" value="InterPro"/>
</dbReference>
<dbReference type="GO" id="GO:0016987">
    <property type="term" value="F:sigma factor activity"/>
    <property type="evidence" value="ECO:0007669"/>
    <property type="project" value="UniProtKB-KW"/>
</dbReference>
<name>A0A1I0SDS8_9BACT</name>
<evidence type="ECO:0000256" key="3">
    <source>
        <dbReference type="ARBA" id="ARBA00023082"/>
    </source>
</evidence>
<dbReference type="InterPro" id="IPR036388">
    <property type="entry name" value="WH-like_DNA-bd_sf"/>
</dbReference>
<proteinExistence type="inferred from homology"/>
<dbReference type="InterPro" id="IPR014284">
    <property type="entry name" value="RNA_pol_sigma-70_dom"/>
</dbReference>
<evidence type="ECO:0000256" key="2">
    <source>
        <dbReference type="ARBA" id="ARBA00023015"/>
    </source>
</evidence>
<keyword evidence="4" id="KW-0804">Transcription</keyword>
<dbReference type="RefSeq" id="WP_089903789.1">
    <property type="nucleotide sequence ID" value="NZ_FOJG01000002.1"/>
</dbReference>
<evidence type="ECO:0000256" key="4">
    <source>
        <dbReference type="ARBA" id="ARBA00023163"/>
    </source>
</evidence>
<dbReference type="InterPro" id="IPR013325">
    <property type="entry name" value="RNA_pol_sigma_r2"/>
</dbReference>
<evidence type="ECO:0000256" key="1">
    <source>
        <dbReference type="ARBA" id="ARBA00010641"/>
    </source>
</evidence>
<dbReference type="OrthoDB" id="759001at2"/>
<dbReference type="STRING" id="29529.SAMN04488122_6662"/>
<keyword evidence="2" id="KW-0805">Transcription regulation</keyword>
<organism evidence="5 6">
    <name type="scientific">Chitinophaga arvensicola</name>
    <dbReference type="NCBI Taxonomy" id="29529"/>
    <lineage>
        <taxon>Bacteria</taxon>
        <taxon>Pseudomonadati</taxon>
        <taxon>Bacteroidota</taxon>
        <taxon>Chitinophagia</taxon>
        <taxon>Chitinophagales</taxon>
        <taxon>Chitinophagaceae</taxon>
        <taxon>Chitinophaga</taxon>
    </lineage>
</organism>
<protein>
    <submittedName>
        <fullName evidence="5">RNA polymerase sigma factor, sigma-70 family</fullName>
    </submittedName>
</protein>
<keyword evidence="3" id="KW-0731">Sigma factor</keyword>
<dbReference type="SUPFAM" id="SSF88659">
    <property type="entry name" value="Sigma3 and sigma4 domains of RNA polymerase sigma factors"/>
    <property type="match status" value="2"/>
</dbReference>
<gene>
    <name evidence="5" type="ORF">SAMN04488122_6662</name>
</gene>
<sequence length="273" mass="32750">MSRYITTSTPENSMHFQLFKLGDETGLNYIYSNLYKPTFYYARRIIEDSFVINSILQEAFLRAWDFRTRMTNMLHLFRFIRLCVRWGCYEYLRKKTSKFHRSFMRLEFLENSHYASFNQEDEPESGYLSGKDLERLERIEKTIPYLPANRQTIIRLYMLHGLNYKEIAKRFAAPYQHITTEIQESIESLKSMLLAPPQKQTTSRKKNQDNYTAYLTPEQAQVYRLRHQDKYSFDRISHETNRPLADVVNQYVSANQTLQKIRKHGNKKNHCYA</sequence>
<dbReference type="AlphaFoldDB" id="A0A1I0SDS8"/>
<evidence type="ECO:0000313" key="6">
    <source>
        <dbReference type="Proteomes" id="UP000199310"/>
    </source>
</evidence>
<dbReference type="InterPro" id="IPR039425">
    <property type="entry name" value="RNA_pol_sigma-70-like"/>
</dbReference>
<dbReference type="InterPro" id="IPR013324">
    <property type="entry name" value="RNA_pol_sigma_r3/r4-like"/>
</dbReference>
<dbReference type="SUPFAM" id="SSF88946">
    <property type="entry name" value="Sigma2 domain of RNA polymerase sigma factors"/>
    <property type="match status" value="1"/>
</dbReference>
<comment type="similarity">
    <text evidence="1">Belongs to the sigma-70 factor family. ECF subfamily.</text>
</comment>
<dbReference type="PANTHER" id="PTHR43133:SF46">
    <property type="entry name" value="RNA POLYMERASE SIGMA-70 FACTOR ECF SUBFAMILY"/>
    <property type="match status" value="1"/>
</dbReference>
<dbReference type="EMBL" id="FOJG01000002">
    <property type="protein sequence ID" value="SEW56423.1"/>
    <property type="molecule type" value="Genomic_DNA"/>
</dbReference>
<dbReference type="Gene3D" id="1.10.10.10">
    <property type="entry name" value="Winged helix-like DNA-binding domain superfamily/Winged helix DNA-binding domain"/>
    <property type="match status" value="1"/>
</dbReference>